<sequence>MSTNTFKALIESVDNGLQIAQFVQENREELQKECGNSAINLSTKRPKKDSNQGALQTQSNNQNGPNIRGTALQGAEENGGSRYNLRSGQHSRDQTVPDPDLIQPTGDGNNQNRDAENNNDEDKGDGNELEWSDHSYVRGGDPDTEGNDELEGGSPVYAEGLLSFEGLDDDDGSDLEHPRPKRSMNIHDPDSIDESILDDIFNEGDSAQEKRLKSSGKLSEISNGFASGFDPIKKGTGESSRSMSSEEKPLSENGAIQSVQESGLNQSKKSAAVGNVPRDATTVSMMKIEGHQATNDELMSKIDSLITNQQVILDKLNTLSEVKEEIIGIKKTLNNFGLSLSTIESYINSLLIIIPKQGVEKDNQGKEINPDLKLVVGRDQRRGLMDNGVLTKKQTTTKFGEDIFDLDSFSNDMFLEQIDPSKNHAAKFVPDQSPMSIRIIKEIIKQRVKDDTIHRSLVEFIDQSAQKISAETIHKEILTMLDSVGL</sequence>
<evidence type="ECO:0000256" key="1">
    <source>
        <dbReference type="ARBA" id="ARBA00020572"/>
    </source>
</evidence>
<comment type="function">
    <text evidence="5">Essential cofactor of the RNA polymerase L that plays a central role in the transcription and replication by forming the polymerase complex with RNA polymerase L and recruiting L to the genomic N-RNA template for RNA synthesis. Also plays a central role in the encapsidation of nascent RNA chains by forming the encapsidation complex with the nucleocapsid protein N (N-P complex). Acts as a chaperone for newly synthesized free N protein, so-called N0, allowing encapsidation of nascent RNA chains during replication. The nucleoprotein protein N prevents excessive phosphorylation of P, which leads to down-regulation of viral transcription/ replication. Participates, together with N, in the formation of viral factories (viroplasms), which are large inclusions in the host cytoplasm where replication takes place.</text>
</comment>
<protein>
    <recommendedName>
        <fullName evidence="1">Phosphoprotein</fullName>
    </recommendedName>
</protein>
<keyword evidence="3" id="KW-0597">Phosphoprotein</keyword>
<evidence type="ECO:0000256" key="3">
    <source>
        <dbReference type="ARBA" id="ARBA00022553"/>
    </source>
</evidence>
<dbReference type="InterPro" id="IPR004897">
    <property type="entry name" value="P/V_Pprotein_paramyxoviral"/>
</dbReference>
<dbReference type="InterPro" id="IPR028243">
    <property type="entry name" value="Paramyxo_P/V_N"/>
</dbReference>
<feature type="region of interest" description="Disordered" evidence="6">
    <location>
        <begin position="223"/>
        <end position="252"/>
    </location>
</feature>
<dbReference type="Gene3D" id="6.10.250.2490">
    <property type="match status" value="1"/>
</dbReference>
<name>A0A8T9KLI1_9MONO</name>
<keyword evidence="4" id="KW-0693">Viral RNA replication</keyword>
<keyword evidence="9" id="KW-1185">Reference proteome</keyword>
<evidence type="ECO:0000256" key="5">
    <source>
        <dbReference type="ARBA" id="ARBA00060014"/>
    </source>
</evidence>
<keyword evidence="2" id="KW-0691">RNA editing</keyword>
<evidence type="ECO:0000313" key="9">
    <source>
        <dbReference type="Proteomes" id="UP001256059"/>
    </source>
</evidence>
<feature type="domain" description="Paramyxovirus structural protein P/V N-terminal" evidence="7">
    <location>
        <begin position="229"/>
        <end position="286"/>
    </location>
</feature>
<dbReference type="Gene3D" id="1.20.5.110">
    <property type="match status" value="1"/>
</dbReference>
<organism evidence="8 9">
    <name type="scientific">Wenzhou Myotis davidii paramyxovirus 1</name>
    <dbReference type="NCBI Taxonomy" id="2928979"/>
    <lineage>
        <taxon>Viruses</taxon>
        <taxon>Riboviria</taxon>
        <taxon>Orthornavirae</taxon>
        <taxon>Negarnaviricota</taxon>
        <taxon>Haploviricotina</taxon>
        <taxon>Monjiviricetes</taxon>
        <taxon>Mononegavirales</taxon>
        <taxon>Paramyxoviridae</taxon>
        <taxon>Orthoparamyxovirinae</taxon>
        <taxon>Parajeilongvirus</taxon>
        <taxon>Parajeilongvirus wenzhouense</taxon>
    </lineage>
</organism>
<dbReference type="Pfam" id="PF13825">
    <property type="entry name" value="Paramyxo_P_V_N"/>
    <property type="match status" value="1"/>
</dbReference>
<evidence type="ECO:0000256" key="6">
    <source>
        <dbReference type="SAM" id="MobiDB-lite"/>
    </source>
</evidence>
<feature type="compositionally biased region" description="Polar residues" evidence="6">
    <location>
        <begin position="51"/>
        <end position="65"/>
    </location>
</feature>
<evidence type="ECO:0000256" key="2">
    <source>
        <dbReference type="ARBA" id="ARBA00022495"/>
    </source>
</evidence>
<dbReference type="Proteomes" id="UP001256059">
    <property type="component" value="Segment"/>
</dbReference>
<dbReference type="Pfam" id="PF03210">
    <property type="entry name" value="Paramyx_P_V_C"/>
    <property type="match status" value="1"/>
</dbReference>
<evidence type="ECO:0000313" key="8">
    <source>
        <dbReference type="EMBL" id="UOL48943.1"/>
    </source>
</evidence>
<dbReference type="EMBL" id="OM030335">
    <property type="protein sequence ID" value="UOL48943.1"/>
    <property type="molecule type" value="Viral_cRNA"/>
</dbReference>
<evidence type="ECO:0000259" key="7">
    <source>
        <dbReference type="Pfam" id="PF13825"/>
    </source>
</evidence>
<reference evidence="8" key="1">
    <citation type="submission" date="2021-12" db="EMBL/GenBank/DDBJ databases">
        <authorList>
            <person name="Tan Z.-Z."/>
            <person name="Pan Y.-F."/>
            <person name="Zhang Y.-Z."/>
        </authorList>
    </citation>
    <scope>NUCLEOTIDE SEQUENCE</scope>
    <source>
        <strain evidence="8">YJB_DaWei</strain>
    </source>
</reference>
<evidence type="ECO:0000256" key="4">
    <source>
        <dbReference type="ARBA" id="ARBA00022953"/>
    </source>
</evidence>
<accession>A0A8T9KLI1</accession>
<proteinExistence type="predicted"/>
<feature type="compositionally biased region" description="Acidic residues" evidence="6">
    <location>
        <begin position="142"/>
        <end position="151"/>
    </location>
</feature>
<feature type="region of interest" description="Disordered" evidence="6">
    <location>
        <begin position="38"/>
        <end position="191"/>
    </location>
</feature>
<feature type="compositionally biased region" description="Basic and acidic residues" evidence="6">
    <location>
        <begin position="113"/>
        <end position="136"/>
    </location>
</feature>